<evidence type="ECO:0000313" key="9">
    <source>
        <dbReference type="EMBL" id="TVM33775.1"/>
    </source>
</evidence>
<dbReference type="InterPro" id="IPR036013">
    <property type="entry name" value="Band_7/SPFH_dom_sf"/>
</dbReference>
<dbReference type="RefSeq" id="WP_144305442.1">
    <property type="nucleotide sequence ID" value="NZ_QMIF01000006.1"/>
</dbReference>
<evidence type="ECO:0000256" key="2">
    <source>
        <dbReference type="ARBA" id="ARBA00004236"/>
    </source>
</evidence>
<sequence length="532" mass="57120">MEFGSVFVQLSLFVALLVVIGFLSFITLIKFYKRCPPDKILVVFGRVGRIAGGQARSAKCVHGGATFVIPVLQDYQFLDLTPLTIDIDLKSALSKENIRVNAPSTFTVGISSSPEIMNNAAERLLGLSMAEVEQTASDIIFGQFRATIATMKIEEINADREKFQQTVMDNVEDELGKIGLRLINVNIKDVTDESNYLAALGKRAAAEATNKAKIEVAEQERNGSVGEAKAAKERDILVAEAHRDTRTATAQAEAEAVKGEREAKAIEADAESALRVRQASAAALAVKGERDALQIEAAADSDLRIKKAEVDANAAKAERIRMAEAAKEALESEKLTELARKDREIAAKLADTVPDAEAAKQQLIIEAEAQKSQRVIQAEAEKEAAQRRGEGEGLEMRARMENEAKGLEALLGAQAEGLGKIVAAAGGDAGKAFMLMMADKMPELFRMQTEALQNLQIDKVLVMDGGSGDGVSNFVQGFAQALPFAHEIAELGGIKLPGLFMGEQKAEPAQQPAVPEAAEENDPEDAGDESES</sequence>
<dbReference type="InterPro" id="IPR001107">
    <property type="entry name" value="Band_7"/>
</dbReference>
<dbReference type="OrthoDB" id="9786220at2"/>
<dbReference type="GO" id="GO:0005886">
    <property type="term" value="C:plasma membrane"/>
    <property type="evidence" value="ECO:0007669"/>
    <property type="project" value="UniProtKB-SubCell"/>
</dbReference>
<dbReference type="PANTHER" id="PTHR13806">
    <property type="entry name" value="FLOTILLIN-RELATED"/>
    <property type="match status" value="1"/>
</dbReference>
<evidence type="ECO:0000256" key="6">
    <source>
        <dbReference type="SAM" id="MobiDB-lite"/>
    </source>
</evidence>
<evidence type="ECO:0000256" key="7">
    <source>
        <dbReference type="SAM" id="Phobius"/>
    </source>
</evidence>
<evidence type="ECO:0000256" key="5">
    <source>
        <dbReference type="ARBA" id="ARBA00023136"/>
    </source>
</evidence>
<evidence type="ECO:0000259" key="8">
    <source>
        <dbReference type="SMART" id="SM00244"/>
    </source>
</evidence>
<comment type="subcellular location">
    <subcellularLocation>
        <location evidence="2">Cell membrane</location>
    </subcellularLocation>
    <subcellularLocation>
        <location evidence="1">Membrane</location>
        <topology evidence="1">Single-pass membrane protein</topology>
    </subcellularLocation>
</comment>
<dbReference type="Pfam" id="PF01145">
    <property type="entry name" value="Band_7"/>
    <property type="match status" value="1"/>
</dbReference>
<proteinExistence type="inferred from homology"/>
<keyword evidence="4" id="KW-1003">Cell membrane</keyword>
<keyword evidence="5 7" id="KW-0472">Membrane</keyword>
<comment type="similarity">
    <text evidence="3">Belongs to the band 7/mec-2 family. Flotillin subfamily.</text>
</comment>
<feature type="compositionally biased region" description="Low complexity" evidence="6">
    <location>
        <begin position="507"/>
        <end position="516"/>
    </location>
</feature>
<dbReference type="AlphaFoldDB" id="A0A6P1ZGL1"/>
<dbReference type="InterPro" id="IPR027705">
    <property type="entry name" value="Flotillin_fam"/>
</dbReference>
<dbReference type="SUPFAM" id="SSF117892">
    <property type="entry name" value="Band 7/SPFH domain"/>
    <property type="match status" value="1"/>
</dbReference>
<name>A0A6P1ZGL1_9BACT</name>
<reference evidence="9 10" key="1">
    <citation type="submission" date="2018-06" db="EMBL/GenBank/DDBJ databases">
        <title>Complete genome of Desulfovibrio marinus P48SEP.</title>
        <authorList>
            <person name="Crispim J.S."/>
            <person name="Vidigal P.M.P."/>
            <person name="Silva L.C.F."/>
            <person name="Araujo L.C."/>
            <person name="Laguardia C.N."/>
            <person name="Dias R.S."/>
            <person name="Sousa M.P."/>
            <person name="Paula S.O."/>
            <person name="Silva C."/>
        </authorList>
    </citation>
    <scope>NUCLEOTIDE SEQUENCE [LARGE SCALE GENOMIC DNA]</scope>
    <source>
        <strain evidence="9 10">P48SEP</strain>
    </source>
</reference>
<feature type="region of interest" description="Disordered" evidence="6">
    <location>
        <begin position="502"/>
        <end position="532"/>
    </location>
</feature>
<keyword evidence="7" id="KW-0812">Transmembrane</keyword>
<evidence type="ECO:0000256" key="1">
    <source>
        <dbReference type="ARBA" id="ARBA00004167"/>
    </source>
</evidence>
<evidence type="ECO:0000313" key="10">
    <source>
        <dbReference type="Proteomes" id="UP000434052"/>
    </source>
</evidence>
<evidence type="ECO:0000256" key="3">
    <source>
        <dbReference type="ARBA" id="ARBA00007161"/>
    </source>
</evidence>
<comment type="caution">
    <text evidence="9">The sequence shown here is derived from an EMBL/GenBank/DDBJ whole genome shotgun (WGS) entry which is preliminary data.</text>
</comment>
<accession>A0A6P1ZGL1</accession>
<dbReference type="SMART" id="SM00244">
    <property type="entry name" value="PHB"/>
    <property type="match status" value="1"/>
</dbReference>
<keyword evidence="7" id="KW-1133">Transmembrane helix</keyword>
<feature type="transmembrane region" description="Helical" evidence="7">
    <location>
        <begin position="6"/>
        <end position="29"/>
    </location>
</feature>
<feature type="domain" description="Band 7" evidence="8">
    <location>
        <begin position="30"/>
        <end position="204"/>
    </location>
</feature>
<dbReference type="Proteomes" id="UP000434052">
    <property type="component" value="Unassembled WGS sequence"/>
</dbReference>
<gene>
    <name evidence="9" type="ORF">DQK91_11205</name>
</gene>
<dbReference type="PANTHER" id="PTHR13806:SF31">
    <property type="entry name" value="FLOTILLIN-LIKE PROTEIN 1-RELATED"/>
    <property type="match status" value="1"/>
</dbReference>
<dbReference type="Gene3D" id="3.30.479.30">
    <property type="entry name" value="Band 7 domain"/>
    <property type="match status" value="1"/>
</dbReference>
<protein>
    <submittedName>
        <fullName evidence="9">Flotillin family protein</fullName>
    </submittedName>
</protein>
<organism evidence="9 10">
    <name type="scientific">Oceanidesulfovibrio marinus</name>
    <dbReference type="NCBI Taxonomy" id="370038"/>
    <lineage>
        <taxon>Bacteria</taxon>
        <taxon>Pseudomonadati</taxon>
        <taxon>Thermodesulfobacteriota</taxon>
        <taxon>Desulfovibrionia</taxon>
        <taxon>Desulfovibrionales</taxon>
        <taxon>Desulfovibrionaceae</taxon>
        <taxon>Oceanidesulfovibrio</taxon>
    </lineage>
</organism>
<feature type="compositionally biased region" description="Acidic residues" evidence="6">
    <location>
        <begin position="517"/>
        <end position="532"/>
    </location>
</feature>
<evidence type="ECO:0000256" key="4">
    <source>
        <dbReference type="ARBA" id="ARBA00022475"/>
    </source>
</evidence>
<dbReference type="CDD" id="cd03399">
    <property type="entry name" value="SPFH_flotillin"/>
    <property type="match status" value="1"/>
</dbReference>
<dbReference type="EMBL" id="QMIF01000006">
    <property type="protein sequence ID" value="TVM33775.1"/>
    <property type="molecule type" value="Genomic_DNA"/>
</dbReference>